<accession>M5RP17</accession>
<dbReference type="PANTHER" id="PTHR22912:SF224">
    <property type="entry name" value="DIHYDROLIPOYL DEHYDROGENASE"/>
    <property type="match status" value="1"/>
</dbReference>
<comment type="caution">
    <text evidence="19">The sequence shown here is derived from an EMBL/GenBank/DDBJ whole genome shotgun (WGS) entry which is preliminary data.</text>
</comment>
<feature type="binding site" evidence="14">
    <location>
        <position position="309"/>
    </location>
    <ligand>
        <name>FAD</name>
        <dbReference type="ChEBI" id="CHEBI:57692"/>
    </ligand>
</feature>
<sequence length="463" mass="49730">MKTVRHELVVLGGGPAGYVAAIRAAQLGIDVACIDENAQFGGTCVRVGCIPSKALLESSHLYEEAKHKFSDHGINVEGLGFDLDAMMARKKKIVDTLTGGIDMLFKKKGVTPYRGRGKFTDHETIQVDGDEPVLVQADQVLICAGSRPARLSFIEEDGERIGNSTTALSFPEVPKRLIVIGGGYIGLEMSAVWNRLGSEVIVLEALDRIMPGIDGEIAQLAHRTFKRQGLDIRTSTFVDSAKRDGDECVVQIKDGEALRADRVLLSTGRSPATDNIGLESIGLETDKRGFISVNEEFQTSLEGVYAIGDCIGGAMLAHKAMEEAIVCVERMVGIKSHINYDVIPAIVYTHPEIAMVGQTEEQLKEAGIEYKKGVCPFGANGRARTLGEPEGRVKILADAATDRVLGVHIIGARAGDMIAEAATAMEFGASSEDIARTCHAHPTMSEIVHEAALAVDDRAIHTL</sequence>
<keyword evidence="10" id="KW-1015">Disulfide bond</keyword>
<dbReference type="InterPro" id="IPR016156">
    <property type="entry name" value="FAD/NAD-linked_Rdtase_dimer_sf"/>
</dbReference>
<evidence type="ECO:0000256" key="10">
    <source>
        <dbReference type="ARBA" id="ARBA00023157"/>
    </source>
</evidence>
<dbReference type="OrthoDB" id="230580at2"/>
<dbReference type="EC" id="1.8.1.4" evidence="3 16"/>
<feature type="domain" description="FAD/NAD(P)-binding" evidence="18">
    <location>
        <begin position="7"/>
        <end position="324"/>
    </location>
</feature>
<dbReference type="InterPro" id="IPR006258">
    <property type="entry name" value="Lipoamide_DH"/>
</dbReference>
<organism evidence="19 20">
    <name type="scientific">Rhodopirellula maiorica SM1</name>
    <dbReference type="NCBI Taxonomy" id="1265738"/>
    <lineage>
        <taxon>Bacteria</taxon>
        <taxon>Pseudomonadati</taxon>
        <taxon>Planctomycetota</taxon>
        <taxon>Planctomycetia</taxon>
        <taxon>Pirellulales</taxon>
        <taxon>Pirellulaceae</taxon>
        <taxon>Novipirellula</taxon>
    </lineage>
</organism>
<dbReference type="NCBIfam" id="TIGR01350">
    <property type="entry name" value="lipoamide_DH"/>
    <property type="match status" value="1"/>
</dbReference>
<evidence type="ECO:0000256" key="9">
    <source>
        <dbReference type="ARBA" id="ARBA00023027"/>
    </source>
</evidence>
<dbReference type="InterPro" id="IPR012999">
    <property type="entry name" value="Pyr_OxRdtase_I_AS"/>
</dbReference>
<dbReference type="GO" id="GO:0006103">
    <property type="term" value="P:2-oxoglutarate metabolic process"/>
    <property type="evidence" value="ECO:0007669"/>
    <property type="project" value="TreeGrafter"/>
</dbReference>
<evidence type="ECO:0000256" key="6">
    <source>
        <dbReference type="ARBA" id="ARBA00022630"/>
    </source>
</evidence>
<keyword evidence="8 16" id="KW-0560">Oxidoreductase</keyword>
<feature type="binding site" evidence="14">
    <location>
        <begin position="181"/>
        <end position="188"/>
    </location>
    <ligand>
        <name>NAD(+)</name>
        <dbReference type="ChEBI" id="CHEBI:57540"/>
    </ligand>
</feature>
<keyword evidence="5" id="KW-0963">Cytoplasm</keyword>
<comment type="subcellular location">
    <subcellularLocation>
        <location evidence="1">Cytoplasm</location>
    </subcellularLocation>
</comment>
<dbReference type="PATRIC" id="fig|1265738.3.peg.7345"/>
<dbReference type="Pfam" id="PF02852">
    <property type="entry name" value="Pyr_redox_dim"/>
    <property type="match status" value="1"/>
</dbReference>
<dbReference type="AlphaFoldDB" id="M5RP17"/>
<dbReference type="GO" id="GO:0005737">
    <property type="term" value="C:cytoplasm"/>
    <property type="evidence" value="ECO:0007669"/>
    <property type="project" value="UniProtKB-SubCell"/>
</dbReference>
<comment type="cofactor">
    <cofactor evidence="14 16">
        <name>FAD</name>
        <dbReference type="ChEBI" id="CHEBI:57692"/>
    </cofactor>
    <text evidence="14 16">Binds 1 FAD per subunit.</text>
</comment>
<dbReference type="Gene3D" id="3.30.390.30">
    <property type="match status" value="1"/>
</dbReference>
<comment type="catalytic activity">
    <reaction evidence="12 16">
        <text>N(6)-[(R)-dihydrolipoyl]-L-lysyl-[protein] + NAD(+) = N(6)-[(R)-lipoyl]-L-lysyl-[protein] + NADH + H(+)</text>
        <dbReference type="Rhea" id="RHEA:15045"/>
        <dbReference type="Rhea" id="RHEA-COMP:10474"/>
        <dbReference type="Rhea" id="RHEA-COMP:10475"/>
        <dbReference type="ChEBI" id="CHEBI:15378"/>
        <dbReference type="ChEBI" id="CHEBI:57540"/>
        <dbReference type="ChEBI" id="CHEBI:57945"/>
        <dbReference type="ChEBI" id="CHEBI:83099"/>
        <dbReference type="ChEBI" id="CHEBI:83100"/>
        <dbReference type="EC" id="1.8.1.4"/>
    </reaction>
</comment>
<evidence type="ECO:0000256" key="1">
    <source>
        <dbReference type="ARBA" id="ARBA00004496"/>
    </source>
</evidence>
<evidence type="ECO:0000313" key="20">
    <source>
        <dbReference type="Proteomes" id="UP000011991"/>
    </source>
</evidence>
<evidence type="ECO:0000256" key="12">
    <source>
        <dbReference type="ARBA" id="ARBA00049187"/>
    </source>
</evidence>
<evidence type="ECO:0000256" key="8">
    <source>
        <dbReference type="ARBA" id="ARBA00023002"/>
    </source>
</evidence>
<dbReference type="InterPro" id="IPR050151">
    <property type="entry name" value="Class-I_Pyr_Nuc-Dis_Oxidored"/>
</dbReference>
<evidence type="ECO:0000256" key="3">
    <source>
        <dbReference type="ARBA" id="ARBA00012608"/>
    </source>
</evidence>
<feature type="active site" description="Proton acceptor" evidence="13">
    <location>
        <position position="441"/>
    </location>
</feature>
<feature type="domain" description="Pyridine nucleotide-disulphide oxidoreductase dimerisation" evidence="17">
    <location>
        <begin position="343"/>
        <end position="452"/>
    </location>
</feature>
<feature type="binding site" evidence="14">
    <location>
        <position position="204"/>
    </location>
    <ligand>
        <name>NAD(+)</name>
        <dbReference type="ChEBI" id="CHEBI:57540"/>
    </ligand>
</feature>
<dbReference type="FunFam" id="3.30.390.30:FF:000001">
    <property type="entry name" value="Dihydrolipoyl dehydrogenase"/>
    <property type="match status" value="1"/>
</dbReference>
<dbReference type="PRINTS" id="PR00411">
    <property type="entry name" value="PNDRDTASEI"/>
</dbReference>
<dbReference type="SUPFAM" id="SSF51905">
    <property type="entry name" value="FAD/NAD(P)-binding domain"/>
    <property type="match status" value="1"/>
</dbReference>
<dbReference type="GO" id="GO:0050660">
    <property type="term" value="F:flavin adenine dinucleotide binding"/>
    <property type="evidence" value="ECO:0007669"/>
    <property type="project" value="InterPro"/>
</dbReference>
<evidence type="ECO:0000256" key="5">
    <source>
        <dbReference type="ARBA" id="ARBA00022490"/>
    </source>
</evidence>
<keyword evidence="6 16" id="KW-0285">Flavoprotein</keyword>
<keyword evidence="9 14" id="KW-0520">NAD</keyword>
<dbReference type="PROSITE" id="PS00076">
    <property type="entry name" value="PYRIDINE_REDOX_1"/>
    <property type="match status" value="1"/>
</dbReference>
<keyword evidence="11 16" id="KW-0676">Redox-active center</keyword>
<comment type="similarity">
    <text evidence="2 16">Belongs to the class-I pyridine nucleotide-disulfide oxidoreductase family.</text>
</comment>
<proteinExistence type="inferred from homology"/>
<reference evidence="19 20" key="1">
    <citation type="journal article" date="2013" name="Mar. Genomics">
        <title>Expression of sulfatases in Rhodopirellula baltica and the diversity of sulfatases in the genus Rhodopirellula.</title>
        <authorList>
            <person name="Wegner C.E."/>
            <person name="Richter-Heitmann T."/>
            <person name="Klindworth A."/>
            <person name="Klockow C."/>
            <person name="Richter M."/>
            <person name="Achstetter T."/>
            <person name="Glockner F.O."/>
            <person name="Harder J."/>
        </authorList>
    </citation>
    <scope>NUCLEOTIDE SEQUENCE [LARGE SCALE GENOMIC DNA]</scope>
    <source>
        <strain evidence="19 20">SM1</strain>
    </source>
</reference>
<dbReference type="RefSeq" id="WP_008708424.1">
    <property type="nucleotide sequence ID" value="NZ_ANOG01001048.1"/>
</dbReference>
<dbReference type="PRINTS" id="PR00368">
    <property type="entry name" value="FADPNR"/>
</dbReference>
<evidence type="ECO:0000259" key="18">
    <source>
        <dbReference type="Pfam" id="PF07992"/>
    </source>
</evidence>
<keyword evidence="7 14" id="KW-0274">FAD</keyword>
<name>M5RP17_9BACT</name>
<evidence type="ECO:0000256" key="7">
    <source>
        <dbReference type="ARBA" id="ARBA00022827"/>
    </source>
</evidence>
<evidence type="ECO:0000256" key="4">
    <source>
        <dbReference type="ARBA" id="ARBA00016961"/>
    </source>
</evidence>
<dbReference type="PIRSF" id="PIRSF000350">
    <property type="entry name" value="Mercury_reductase_MerA"/>
    <property type="match status" value="1"/>
</dbReference>
<gene>
    <name evidence="19" type="ORF">RMSM_07364</name>
</gene>
<evidence type="ECO:0000256" key="15">
    <source>
        <dbReference type="PIRSR" id="PIRSR000350-4"/>
    </source>
</evidence>
<feature type="disulfide bond" description="Redox-active" evidence="15">
    <location>
        <begin position="44"/>
        <end position="49"/>
    </location>
</feature>
<evidence type="ECO:0000256" key="14">
    <source>
        <dbReference type="PIRSR" id="PIRSR000350-3"/>
    </source>
</evidence>
<evidence type="ECO:0000313" key="19">
    <source>
        <dbReference type="EMBL" id="EMI15709.1"/>
    </source>
</evidence>
<dbReference type="InterPro" id="IPR004099">
    <property type="entry name" value="Pyr_nucl-diS_OxRdtase_dimer"/>
</dbReference>
<evidence type="ECO:0000256" key="13">
    <source>
        <dbReference type="PIRSR" id="PIRSR000350-2"/>
    </source>
</evidence>
<feature type="binding site" evidence="14">
    <location>
        <position position="53"/>
    </location>
    <ligand>
        <name>FAD</name>
        <dbReference type="ChEBI" id="CHEBI:57692"/>
    </ligand>
</feature>
<feature type="binding site" evidence="14">
    <location>
        <position position="117"/>
    </location>
    <ligand>
        <name>FAD</name>
        <dbReference type="ChEBI" id="CHEBI:57692"/>
    </ligand>
</feature>
<evidence type="ECO:0000256" key="16">
    <source>
        <dbReference type="RuleBase" id="RU003692"/>
    </source>
</evidence>
<dbReference type="GO" id="GO:0004148">
    <property type="term" value="F:dihydrolipoyl dehydrogenase (NADH) activity"/>
    <property type="evidence" value="ECO:0007669"/>
    <property type="project" value="UniProtKB-EC"/>
</dbReference>
<keyword evidence="20" id="KW-1185">Reference proteome</keyword>
<evidence type="ECO:0000256" key="11">
    <source>
        <dbReference type="ARBA" id="ARBA00023284"/>
    </source>
</evidence>
<evidence type="ECO:0000259" key="17">
    <source>
        <dbReference type="Pfam" id="PF02852"/>
    </source>
</evidence>
<dbReference type="InterPro" id="IPR023753">
    <property type="entry name" value="FAD/NAD-binding_dom"/>
</dbReference>
<dbReference type="Pfam" id="PF07992">
    <property type="entry name" value="Pyr_redox_2"/>
    <property type="match status" value="1"/>
</dbReference>
<dbReference type="InterPro" id="IPR001100">
    <property type="entry name" value="Pyr_nuc-diS_OxRdtase"/>
</dbReference>
<dbReference type="InterPro" id="IPR036188">
    <property type="entry name" value="FAD/NAD-bd_sf"/>
</dbReference>
<dbReference type="PANTHER" id="PTHR22912">
    <property type="entry name" value="DISULFIDE OXIDOREDUCTASE"/>
    <property type="match status" value="1"/>
</dbReference>
<dbReference type="Proteomes" id="UP000011991">
    <property type="component" value="Unassembled WGS sequence"/>
</dbReference>
<dbReference type="EMBL" id="ANOG01001048">
    <property type="protein sequence ID" value="EMI15709.1"/>
    <property type="molecule type" value="Genomic_DNA"/>
</dbReference>
<dbReference type="SUPFAM" id="SSF55424">
    <property type="entry name" value="FAD/NAD-linked reductases, dimerisation (C-terminal) domain"/>
    <property type="match status" value="1"/>
</dbReference>
<protein>
    <recommendedName>
        <fullName evidence="4 16">Dihydrolipoyl dehydrogenase</fullName>
        <ecNumber evidence="3 16">1.8.1.4</ecNumber>
    </recommendedName>
</protein>
<keyword evidence="14" id="KW-0547">Nucleotide-binding</keyword>
<evidence type="ECO:0000256" key="2">
    <source>
        <dbReference type="ARBA" id="ARBA00007532"/>
    </source>
</evidence>
<dbReference type="Gene3D" id="3.50.50.60">
    <property type="entry name" value="FAD/NAD(P)-binding domain"/>
    <property type="match status" value="2"/>
</dbReference>
<comment type="miscellaneous">
    <text evidence="16">The active site is a redox-active disulfide bond.</text>
</comment>
<feature type="binding site" evidence="14">
    <location>
        <begin position="315"/>
        <end position="318"/>
    </location>
    <ligand>
        <name>FAD</name>
        <dbReference type="ChEBI" id="CHEBI:57692"/>
    </ligand>
</feature>
<feature type="binding site" evidence="14">
    <location>
        <position position="268"/>
    </location>
    <ligand>
        <name>NAD(+)</name>
        <dbReference type="ChEBI" id="CHEBI:57540"/>
    </ligand>
</feature>